<protein>
    <recommendedName>
        <fullName evidence="3">DUF104 domain-containing protein</fullName>
    </recommendedName>
</protein>
<dbReference type="EMBL" id="LJOW01000095">
    <property type="protein sequence ID" value="OBQ42626.1"/>
    <property type="molecule type" value="Genomic_DNA"/>
</dbReference>
<dbReference type="PATRIC" id="fig|1710896.3.peg.3436"/>
<reference evidence="1 2" key="1">
    <citation type="submission" date="2015-09" db="EMBL/GenBank/DDBJ databases">
        <title>Aphanizomenon flos-aquae WA102.</title>
        <authorList>
            <person name="Driscoll C."/>
        </authorList>
    </citation>
    <scope>NUCLEOTIDE SEQUENCE [LARGE SCALE GENOMIC DNA]</scope>
    <source>
        <strain evidence="1">WA102</strain>
    </source>
</reference>
<evidence type="ECO:0008006" key="3">
    <source>
        <dbReference type="Google" id="ProtNLM"/>
    </source>
</evidence>
<gene>
    <name evidence="1" type="ORF">AN484_16780</name>
</gene>
<name>A0A1B7WZT7_APHFL</name>
<sequence>MLQIIQATCTNGELILSEKLSSELEGKTIQIMILEPSESTQPIDSQESKIQQFLARVNNYSFPLPPDYKFNREEIYDR</sequence>
<proteinExistence type="predicted"/>
<evidence type="ECO:0000313" key="2">
    <source>
        <dbReference type="Proteomes" id="UP000092093"/>
    </source>
</evidence>
<comment type="caution">
    <text evidence="1">The sequence shown here is derived from an EMBL/GenBank/DDBJ whole genome shotgun (WGS) entry which is preliminary data.</text>
</comment>
<dbReference type="AlphaFoldDB" id="A0A1B7WZT7"/>
<evidence type="ECO:0000313" key="1">
    <source>
        <dbReference type="EMBL" id="OBQ42626.1"/>
    </source>
</evidence>
<dbReference type="Proteomes" id="UP000092093">
    <property type="component" value="Unassembled WGS sequence"/>
</dbReference>
<organism evidence="1 2">
    <name type="scientific">Aphanizomenon flos-aquae WA102</name>
    <dbReference type="NCBI Taxonomy" id="1710896"/>
    <lineage>
        <taxon>Bacteria</taxon>
        <taxon>Bacillati</taxon>
        <taxon>Cyanobacteriota</taxon>
        <taxon>Cyanophyceae</taxon>
        <taxon>Nostocales</taxon>
        <taxon>Aphanizomenonaceae</taxon>
        <taxon>Aphanizomenon</taxon>
    </lineage>
</organism>
<accession>A0A1B7WZT7</accession>